<keyword evidence="3" id="KW-1185">Reference proteome</keyword>
<gene>
    <name evidence="2" type="ORF">CSSPTR1EN2_LOCUS16690</name>
</gene>
<protein>
    <submittedName>
        <fullName evidence="2">Uncharacterized protein</fullName>
    </submittedName>
</protein>
<feature type="region of interest" description="Disordered" evidence="1">
    <location>
        <begin position="1"/>
        <end position="20"/>
    </location>
</feature>
<accession>A0ABP0UJM0</accession>
<sequence>MESRSEKTAVDITTSSDKNKAMQKGLVMDLSRVLGVLDFDKNSEPLSEPLRLAHKELVDCTHPREKELLD</sequence>
<proteinExistence type="predicted"/>
<name>A0ABP0UJM0_9BRYO</name>
<evidence type="ECO:0000313" key="2">
    <source>
        <dbReference type="EMBL" id="CAK9223155.1"/>
    </source>
</evidence>
<evidence type="ECO:0000256" key="1">
    <source>
        <dbReference type="SAM" id="MobiDB-lite"/>
    </source>
</evidence>
<reference evidence="2" key="1">
    <citation type="submission" date="2024-02" db="EMBL/GenBank/DDBJ databases">
        <authorList>
            <consortium name="ELIXIR-Norway"/>
            <consortium name="Elixir Norway"/>
        </authorList>
    </citation>
    <scope>NUCLEOTIDE SEQUENCE</scope>
</reference>
<evidence type="ECO:0000313" key="3">
    <source>
        <dbReference type="Proteomes" id="UP001497512"/>
    </source>
</evidence>
<dbReference type="Proteomes" id="UP001497512">
    <property type="component" value="Chromosome 4"/>
</dbReference>
<organism evidence="2 3">
    <name type="scientific">Sphagnum troendelagicum</name>
    <dbReference type="NCBI Taxonomy" id="128251"/>
    <lineage>
        <taxon>Eukaryota</taxon>
        <taxon>Viridiplantae</taxon>
        <taxon>Streptophyta</taxon>
        <taxon>Embryophyta</taxon>
        <taxon>Bryophyta</taxon>
        <taxon>Sphagnophytina</taxon>
        <taxon>Sphagnopsida</taxon>
        <taxon>Sphagnales</taxon>
        <taxon>Sphagnaceae</taxon>
        <taxon>Sphagnum</taxon>
    </lineage>
</organism>
<dbReference type="EMBL" id="OZ019896">
    <property type="protein sequence ID" value="CAK9223155.1"/>
    <property type="molecule type" value="Genomic_DNA"/>
</dbReference>